<evidence type="ECO:0000313" key="10">
    <source>
        <dbReference type="EMBL" id="TMR05010.1"/>
    </source>
</evidence>
<comment type="similarity">
    <text evidence="2">Belongs to the binding-protein-dependent transport system permease family. CysTW subfamily.</text>
</comment>
<evidence type="ECO:0000256" key="5">
    <source>
        <dbReference type="ARBA" id="ARBA00022692"/>
    </source>
</evidence>
<evidence type="ECO:0000313" key="11">
    <source>
        <dbReference type="Proteomes" id="UP000309174"/>
    </source>
</evidence>
<evidence type="ECO:0000256" key="6">
    <source>
        <dbReference type="ARBA" id="ARBA00022989"/>
    </source>
</evidence>
<feature type="transmembrane region" description="Helical" evidence="8">
    <location>
        <begin position="225"/>
        <end position="248"/>
    </location>
</feature>
<dbReference type="OrthoDB" id="9808619at2"/>
<feature type="transmembrane region" description="Helical" evidence="8">
    <location>
        <begin position="82"/>
        <end position="106"/>
    </location>
</feature>
<feature type="transmembrane region" description="Helical" evidence="8">
    <location>
        <begin position="118"/>
        <end position="138"/>
    </location>
</feature>
<keyword evidence="6 8" id="KW-1133">Transmembrane helix</keyword>
<feature type="transmembrane region" description="Helical" evidence="8">
    <location>
        <begin position="268"/>
        <end position="292"/>
    </location>
</feature>
<dbReference type="AlphaFoldDB" id="A0A5C4JGW6"/>
<dbReference type="RefSeq" id="WP_138644295.1">
    <property type="nucleotide sequence ID" value="NZ_VCKW01000025.1"/>
</dbReference>
<reference evidence="10 11" key="1">
    <citation type="submission" date="2019-05" db="EMBL/GenBank/DDBJ databases">
        <title>Draft genome sequence of Actinomadura sp. 14C53.</title>
        <authorList>
            <person name="Saricaoglu S."/>
            <person name="Isik K."/>
        </authorList>
    </citation>
    <scope>NUCLEOTIDE SEQUENCE [LARGE SCALE GENOMIC DNA]</scope>
    <source>
        <strain evidence="10 11">14C53</strain>
    </source>
</reference>
<keyword evidence="11" id="KW-1185">Reference proteome</keyword>
<organism evidence="10 11">
    <name type="scientific">Actinomadura soli</name>
    <dbReference type="NCBI Taxonomy" id="2508997"/>
    <lineage>
        <taxon>Bacteria</taxon>
        <taxon>Bacillati</taxon>
        <taxon>Actinomycetota</taxon>
        <taxon>Actinomycetes</taxon>
        <taxon>Streptosporangiales</taxon>
        <taxon>Thermomonosporaceae</taxon>
        <taxon>Actinomadura</taxon>
    </lineage>
</organism>
<gene>
    <name evidence="10" type="ORF">ETD83_07330</name>
</gene>
<feature type="domain" description="ABC transmembrane type-1" evidence="9">
    <location>
        <begin position="83"/>
        <end position="289"/>
    </location>
</feature>
<keyword evidence="4" id="KW-1003">Cell membrane</keyword>
<evidence type="ECO:0000256" key="7">
    <source>
        <dbReference type="ARBA" id="ARBA00023136"/>
    </source>
</evidence>
<feature type="transmembrane region" description="Helical" evidence="8">
    <location>
        <begin position="21"/>
        <end position="48"/>
    </location>
</feature>
<dbReference type="Proteomes" id="UP000309174">
    <property type="component" value="Unassembled WGS sequence"/>
</dbReference>
<keyword evidence="3 8" id="KW-0813">Transport</keyword>
<dbReference type="PROSITE" id="PS50928">
    <property type="entry name" value="ABC_TM1"/>
    <property type="match status" value="1"/>
</dbReference>
<dbReference type="InterPro" id="IPR000515">
    <property type="entry name" value="MetI-like"/>
</dbReference>
<keyword evidence="5 8" id="KW-0812">Transmembrane</keyword>
<feature type="transmembrane region" description="Helical" evidence="8">
    <location>
        <begin position="165"/>
        <end position="189"/>
    </location>
</feature>
<name>A0A5C4JGW6_9ACTN</name>
<dbReference type="PANTHER" id="PTHR42929">
    <property type="entry name" value="INNER MEMBRANE ABC TRANSPORTER PERMEASE PROTEIN YDCU-RELATED-RELATED"/>
    <property type="match status" value="1"/>
</dbReference>
<evidence type="ECO:0000256" key="2">
    <source>
        <dbReference type="ARBA" id="ARBA00007069"/>
    </source>
</evidence>
<dbReference type="Pfam" id="PF00528">
    <property type="entry name" value="BPD_transp_1"/>
    <property type="match status" value="1"/>
</dbReference>
<evidence type="ECO:0000256" key="3">
    <source>
        <dbReference type="ARBA" id="ARBA00022448"/>
    </source>
</evidence>
<dbReference type="GO" id="GO:0055085">
    <property type="term" value="P:transmembrane transport"/>
    <property type="evidence" value="ECO:0007669"/>
    <property type="project" value="InterPro"/>
</dbReference>
<protein>
    <submittedName>
        <fullName evidence="10">ABC transporter permease</fullName>
    </submittedName>
</protein>
<proteinExistence type="inferred from homology"/>
<evidence type="ECO:0000256" key="8">
    <source>
        <dbReference type="RuleBase" id="RU363032"/>
    </source>
</evidence>
<dbReference type="SUPFAM" id="SSF161098">
    <property type="entry name" value="MetI-like"/>
    <property type="match status" value="1"/>
</dbReference>
<comment type="subcellular location">
    <subcellularLocation>
        <location evidence="1 8">Cell membrane</location>
        <topology evidence="1 8">Multi-pass membrane protein</topology>
    </subcellularLocation>
</comment>
<dbReference type="Gene3D" id="1.10.3720.10">
    <property type="entry name" value="MetI-like"/>
    <property type="match status" value="1"/>
</dbReference>
<sequence length="299" mass="32497">MTAATSSKPRGRGRSAARARSAAAGWFLLLPALLLVVLFFLVPMVIFFRYGFGTTEDNGIGDSGFTLEHYKSFLTDGYYIDILLSTVKIAAIATVFSVLVSYPLAYAMWRTGSDWLRVTLGVVAFLPMLVSSVVRAYGWQVVLADHGPLAWFLDVAHISDNPPELLFQTSGVVIGMVHMFLPFVVYPVYTSLQQIEPEVLESSSDLGASWFTTFRRVTFRLSLPGLVAGAQICFTLVLGSLVIPSILGGGRVKFLPVTIYNDTSSVEWPIASVESTVLLVGALAAVLVFGAVSRRTKVK</sequence>
<accession>A0A5C4JGW6</accession>
<keyword evidence="7 8" id="KW-0472">Membrane</keyword>
<dbReference type="EMBL" id="VCKW01000025">
    <property type="protein sequence ID" value="TMR05010.1"/>
    <property type="molecule type" value="Genomic_DNA"/>
</dbReference>
<dbReference type="InterPro" id="IPR035906">
    <property type="entry name" value="MetI-like_sf"/>
</dbReference>
<dbReference type="PANTHER" id="PTHR42929:SF1">
    <property type="entry name" value="INNER MEMBRANE ABC TRANSPORTER PERMEASE PROTEIN YDCU-RELATED"/>
    <property type="match status" value="1"/>
</dbReference>
<evidence type="ECO:0000259" key="9">
    <source>
        <dbReference type="PROSITE" id="PS50928"/>
    </source>
</evidence>
<dbReference type="CDD" id="cd06261">
    <property type="entry name" value="TM_PBP2"/>
    <property type="match status" value="1"/>
</dbReference>
<comment type="caution">
    <text evidence="10">The sequence shown here is derived from an EMBL/GenBank/DDBJ whole genome shotgun (WGS) entry which is preliminary data.</text>
</comment>
<dbReference type="GO" id="GO:0005886">
    <property type="term" value="C:plasma membrane"/>
    <property type="evidence" value="ECO:0007669"/>
    <property type="project" value="UniProtKB-SubCell"/>
</dbReference>
<evidence type="ECO:0000256" key="4">
    <source>
        <dbReference type="ARBA" id="ARBA00022475"/>
    </source>
</evidence>
<evidence type="ECO:0000256" key="1">
    <source>
        <dbReference type="ARBA" id="ARBA00004651"/>
    </source>
</evidence>